<dbReference type="Proteomes" id="UP000465812">
    <property type="component" value="Chromosome"/>
</dbReference>
<name>A0ABM7JLH9_MYCNT</name>
<accession>A0ABM7JLH9</accession>
<protein>
    <submittedName>
        <fullName evidence="2">Uncharacterized protein</fullName>
    </submittedName>
</protein>
<keyword evidence="3" id="KW-1185">Reference proteome</keyword>
<gene>
    <name evidence="2" type="ORF">MMAN_04800</name>
</gene>
<evidence type="ECO:0000313" key="3">
    <source>
        <dbReference type="Proteomes" id="UP000465812"/>
    </source>
</evidence>
<feature type="region of interest" description="Disordered" evidence="1">
    <location>
        <begin position="120"/>
        <end position="140"/>
    </location>
</feature>
<organism evidence="2 3">
    <name type="scientific">Mycobacterium mantenii</name>
    <dbReference type="NCBI Taxonomy" id="560555"/>
    <lineage>
        <taxon>Bacteria</taxon>
        <taxon>Bacillati</taxon>
        <taxon>Actinomycetota</taxon>
        <taxon>Actinomycetes</taxon>
        <taxon>Mycobacteriales</taxon>
        <taxon>Mycobacteriaceae</taxon>
        <taxon>Mycobacterium</taxon>
        <taxon>Mycobacterium avium complex (MAC)</taxon>
    </lineage>
</organism>
<dbReference type="EMBL" id="AP022590">
    <property type="protein sequence ID" value="BBY36346.1"/>
    <property type="molecule type" value="Genomic_DNA"/>
</dbReference>
<sequence length="140" mass="15182">MVGNQEGVGMLKLECPQGHPVGRILKDAPHQSVQFDPGAQVGPRRFWPDEDEQPNFSTRCRFCDKPVGDTTSTLQTKFASLLADASASAETATLSYVQAAASQRYRKSYSSGVAARRIRGDADPRGLSMMKSSGRFGDRG</sequence>
<reference evidence="2 3" key="1">
    <citation type="journal article" date="2019" name="Emerg. Microbes Infect.">
        <title>Comprehensive subspecies identification of 175 nontuberculous mycobacteria species based on 7547 genomic profiles.</title>
        <authorList>
            <person name="Matsumoto Y."/>
            <person name="Kinjo T."/>
            <person name="Motooka D."/>
            <person name="Nabeya D."/>
            <person name="Jung N."/>
            <person name="Uechi K."/>
            <person name="Horii T."/>
            <person name="Iida T."/>
            <person name="Fujita J."/>
            <person name="Nakamura S."/>
        </authorList>
    </citation>
    <scope>NUCLEOTIDE SEQUENCE [LARGE SCALE GENOMIC DNA]</scope>
    <source>
        <strain evidence="2 3">JCM 18113</strain>
    </source>
</reference>
<evidence type="ECO:0000256" key="1">
    <source>
        <dbReference type="SAM" id="MobiDB-lite"/>
    </source>
</evidence>
<proteinExistence type="predicted"/>
<evidence type="ECO:0000313" key="2">
    <source>
        <dbReference type="EMBL" id="BBY36346.1"/>
    </source>
</evidence>